<evidence type="ECO:0000313" key="2">
    <source>
        <dbReference type="Proteomes" id="UP000031668"/>
    </source>
</evidence>
<dbReference type="Proteomes" id="UP000031668">
    <property type="component" value="Unassembled WGS sequence"/>
</dbReference>
<reference evidence="1 2" key="1">
    <citation type="journal article" date="2014" name="Genome Biol. Evol.">
        <title>The genome of the myxosporean Thelohanellus kitauei shows adaptations to nutrient acquisition within its fish host.</title>
        <authorList>
            <person name="Yang Y."/>
            <person name="Xiong J."/>
            <person name="Zhou Z."/>
            <person name="Huo F."/>
            <person name="Miao W."/>
            <person name="Ran C."/>
            <person name="Liu Y."/>
            <person name="Zhang J."/>
            <person name="Feng J."/>
            <person name="Wang M."/>
            <person name="Wang M."/>
            <person name="Wang L."/>
            <person name="Yao B."/>
        </authorList>
    </citation>
    <scope>NUCLEOTIDE SEQUENCE [LARGE SCALE GENOMIC DNA]</scope>
    <source>
        <strain evidence="1">Wuqing</strain>
    </source>
</reference>
<dbReference type="EMBL" id="JWZT01004244">
    <property type="protein sequence ID" value="KII64512.1"/>
    <property type="molecule type" value="Genomic_DNA"/>
</dbReference>
<keyword evidence="2" id="KW-1185">Reference proteome</keyword>
<name>A0A0C2MS05_THEKT</name>
<accession>A0A0C2MS05</accession>
<comment type="caution">
    <text evidence="1">The sequence shown here is derived from an EMBL/GenBank/DDBJ whole genome shotgun (WGS) entry which is preliminary data.</text>
</comment>
<protein>
    <submittedName>
        <fullName evidence="1">Uncharacterized protein</fullName>
    </submittedName>
</protein>
<evidence type="ECO:0000313" key="1">
    <source>
        <dbReference type="EMBL" id="KII64512.1"/>
    </source>
</evidence>
<organism evidence="1 2">
    <name type="scientific">Thelohanellus kitauei</name>
    <name type="common">Myxosporean</name>
    <dbReference type="NCBI Taxonomy" id="669202"/>
    <lineage>
        <taxon>Eukaryota</taxon>
        <taxon>Metazoa</taxon>
        <taxon>Cnidaria</taxon>
        <taxon>Myxozoa</taxon>
        <taxon>Myxosporea</taxon>
        <taxon>Bivalvulida</taxon>
        <taxon>Platysporina</taxon>
        <taxon>Myxobolidae</taxon>
        <taxon>Thelohanellus</taxon>
    </lineage>
</organism>
<gene>
    <name evidence="1" type="ORF">RF11_12623</name>
</gene>
<dbReference type="AlphaFoldDB" id="A0A0C2MS05"/>
<sequence>MVSIFIKQVDHYLQSSDTQKGKQHCVRRDSKTEFLAEHVHQVALVNEPGQVTKQGGLNIFPSNWRSESAIGEEITFQMSVKPVKTTKLNIYFLVHLTENLKAVTDNIVENLEATRLGINLDISERSERNGPEFNDWNREIL</sequence>
<proteinExistence type="predicted"/>